<evidence type="ECO:0000313" key="3">
    <source>
        <dbReference type="Proteomes" id="UP000054549"/>
    </source>
</evidence>
<dbReference type="Proteomes" id="UP000054549">
    <property type="component" value="Unassembled WGS sequence"/>
</dbReference>
<dbReference type="HOGENOM" id="CLU_1133322_0_0_1"/>
<reference evidence="2 3" key="1">
    <citation type="submission" date="2014-04" db="EMBL/GenBank/DDBJ databases">
        <title>Evolutionary Origins and Diversification of the Mycorrhizal Mutualists.</title>
        <authorList>
            <consortium name="DOE Joint Genome Institute"/>
            <consortium name="Mycorrhizal Genomics Consortium"/>
            <person name="Kohler A."/>
            <person name="Kuo A."/>
            <person name="Nagy L.G."/>
            <person name="Floudas D."/>
            <person name="Copeland A."/>
            <person name="Barry K.W."/>
            <person name="Cichocki N."/>
            <person name="Veneault-Fourrey C."/>
            <person name="LaButti K."/>
            <person name="Lindquist E.A."/>
            <person name="Lipzen A."/>
            <person name="Lundell T."/>
            <person name="Morin E."/>
            <person name="Murat C."/>
            <person name="Riley R."/>
            <person name="Ohm R."/>
            <person name="Sun H."/>
            <person name="Tunlid A."/>
            <person name="Henrissat B."/>
            <person name="Grigoriev I.V."/>
            <person name="Hibbett D.S."/>
            <person name="Martin F."/>
        </authorList>
    </citation>
    <scope>NUCLEOTIDE SEQUENCE [LARGE SCALE GENOMIC DNA]</scope>
    <source>
        <strain evidence="2 3">Koide BX008</strain>
    </source>
</reference>
<dbReference type="EMBL" id="KN818323">
    <property type="protein sequence ID" value="KIL59048.1"/>
    <property type="molecule type" value="Genomic_DNA"/>
</dbReference>
<gene>
    <name evidence="2" type="ORF">M378DRAFT_15079</name>
</gene>
<evidence type="ECO:0000313" key="2">
    <source>
        <dbReference type="EMBL" id="KIL59048.1"/>
    </source>
</evidence>
<keyword evidence="3" id="KW-1185">Reference proteome</keyword>
<protein>
    <submittedName>
        <fullName evidence="2">Uncharacterized protein</fullName>
    </submittedName>
</protein>
<proteinExistence type="predicted"/>
<name>A0A0C2WRY0_AMAMK</name>
<organism evidence="2 3">
    <name type="scientific">Amanita muscaria (strain Koide BX008)</name>
    <dbReference type="NCBI Taxonomy" id="946122"/>
    <lineage>
        <taxon>Eukaryota</taxon>
        <taxon>Fungi</taxon>
        <taxon>Dikarya</taxon>
        <taxon>Basidiomycota</taxon>
        <taxon>Agaricomycotina</taxon>
        <taxon>Agaricomycetes</taxon>
        <taxon>Agaricomycetidae</taxon>
        <taxon>Agaricales</taxon>
        <taxon>Pluteineae</taxon>
        <taxon>Amanitaceae</taxon>
        <taxon>Amanita</taxon>
    </lineage>
</organism>
<accession>A0A0C2WRY0</accession>
<evidence type="ECO:0000256" key="1">
    <source>
        <dbReference type="SAM" id="MobiDB-lite"/>
    </source>
</evidence>
<dbReference type="InParanoid" id="A0A0C2WRY0"/>
<dbReference type="STRING" id="946122.A0A0C2WRY0"/>
<sequence length="245" mass="25989">MDISYFTPNLIALSPPALVLNYVRNYLIDTPTANQIPLNQVFDLLCLAMTRDNVTLPDPTLIVGLFMIVPLMPRDRTISKNHLPKLSHLQNNHFSPVPHGTSPAVADQNVARIFDVAAAAALLASGRYKIPEIKTFSADDGLISVRPVGGGGSGGCPSGGGGGGDEPSGNEGTRGRGGSSALKRSLRSSDHAKPPSRKGRTNMCLSKVVGELDISKSRSGGPDEFQLSYRSLSPERMHHGLNPNG</sequence>
<feature type="region of interest" description="Disordered" evidence="1">
    <location>
        <begin position="148"/>
        <end position="245"/>
    </location>
</feature>
<dbReference type="AlphaFoldDB" id="A0A0C2WRY0"/>
<feature type="compositionally biased region" description="Gly residues" evidence="1">
    <location>
        <begin position="148"/>
        <end position="166"/>
    </location>
</feature>